<comment type="caution">
    <text evidence="1">The sequence shown here is derived from an EMBL/GenBank/DDBJ whole genome shotgun (WGS) entry which is preliminary data.</text>
</comment>
<dbReference type="RefSeq" id="WP_283173378.1">
    <property type="nucleotide sequence ID" value="NZ_JAPNOA010000024.1"/>
</dbReference>
<dbReference type="Proteomes" id="UP001150830">
    <property type="component" value="Unassembled WGS sequence"/>
</dbReference>
<organism evidence="1 2">
    <name type="scientific">Parathalassolituus penaei</name>
    <dbReference type="NCBI Taxonomy" id="2997323"/>
    <lineage>
        <taxon>Bacteria</taxon>
        <taxon>Pseudomonadati</taxon>
        <taxon>Pseudomonadota</taxon>
        <taxon>Gammaproteobacteria</taxon>
        <taxon>Oceanospirillales</taxon>
        <taxon>Oceanospirillaceae</taxon>
        <taxon>Parathalassolituus</taxon>
    </lineage>
</organism>
<accession>A0A9X3ECN0</accession>
<dbReference type="AlphaFoldDB" id="A0A9X3ECN0"/>
<evidence type="ECO:0000313" key="1">
    <source>
        <dbReference type="EMBL" id="MCY0965163.1"/>
    </source>
</evidence>
<dbReference type="EMBL" id="JAPNOA010000024">
    <property type="protein sequence ID" value="MCY0965163.1"/>
    <property type="molecule type" value="Genomic_DNA"/>
</dbReference>
<gene>
    <name evidence="1" type="ORF">OUO13_08200</name>
</gene>
<reference evidence="1" key="1">
    <citation type="submission" date="2022-11" db="EMBL/GenBank/DDBJ databases">
        <title>Parathalassolutuus dongxingensis gen. nov., sp. nov., a novel member of family Oceanospirillaceae isolated from a coastal shrimp pond in Guangxi, China.</title>
        <authorList>
            <person name="Chen H."/>
        </authorList>
    </citation>
    <scope>NUCLEOTIDE SEQUENCE</scope>
    <source>
        <strain evidence="1">G-43</strain>
    </source>
</reference>
<keyword evidence="2" id="KW-1185">Reference proteome</keyword>
<sequence>MKRIPEAIRDLFGIESAADSKFLADKANSFKRNGLLDVKLEHGVQRSATYIDKDQETVLFNALLLSAVFTDPKHVKKIFDEPIVRAEAAQTLSAMLLQRTTVCGMALSSAEATLLVTALEGDFDLYGQKLPNPFETLPQMLLGPHTNLLNALLAQAAALDPVDSVLAAWVAGDIENAYRLANEINNSEPVAPFLEMVKKRYHELQRLSRLLKSFSC</sequence>
<proteinExistence type="predicted"/>
<protein>
    <submittedName>
        <fullName evidence="1">Uncharacterized protein</fullName>
    </submittedName>
</protein>
<name>A0A9X3ECN0_9GAMM</name>
<evidence type="ECO:0000313" key="2">
    <source>
        <dbReference type="Proteomes" id="UP001150830"/>
    </source>
</evidence>